<feature type="signal peptide" evidence="1">
    <location>
        <begin position="1"/>
        <end position="19"/>
    </location>
</feature>
<dbReference type="Pfam" id="PF13698">
    <property type="entry name" value="DUF4156"/>
    <property type="match status" value="1"/>
</dbReference>
<evidence type="ECO:0000256" key="1">
    <source>
        <dbReference type="SAM" id="SignalP"/>
    </source>
</evidence>
<feature type="chain" id="PRO_5002046763" description="DUF4156 domain-containing protein" evidence="1">
    <location>
        <begin position="20"/>
        <end position="121"/>
    </location>
</feature>
<dbReference type="AlphaFoldDB" id="A0A0A7S698"/>
<dbReference type="OrthoDB" id="6415152at2"/>
<dbReference type="Proteomes" id="UP000030901">
    <property type="component" value="Chromosome"/>
</dbReference>
<keyword evidence="1" id="KW-0732">Signal</keyword>
<accession>A0A0A7S698</accession>
<dbReference type="STRING" id="1267021.FPB0191_00975"/>
<keyword evidence="3" id="KW-1185">Reference proteome</keyword>
<evidence type="ECO:0008006" key="4">
    <source>
        <dbReference type="Google" id="ProtNLM"/>
    </source>
</evidence>
<evidence type="ECO:0000313" key="3">
    <source>
        <dbReference type="Proteomes" id="UP000030901"/>
    </source>
</evidence>
<dbReference type="InterPro" id="IPR025294">
    <property type="entry name" value="DUF4156"/>
</dbReference>
<name>A0A0A7S698_FRIPE</name>
<protein>
    <recommendedName>
        <fullName evidence="4">DUF4156 domain-containing protein</fullName>
    </recommendedName>
</protein>
<dbReference type="KEGG" id="fpp:FPB0191_00975"/>
<evidence type="ECO:0000313" key="2">
    <source>
        <dbReference type="EMBL" id="AJA44801.1"/>
    </source>
</evidence>
<dbReference type="HOGENOM" id="CLU_128258_2_0_6"/>
<dbReference type="RefSeq" id="WP_052236767.1">
    <property type="nucleotide sequence ID" value="NZ_CALYQC010000084.1"/>
</dbReference>
<gene>
    <name evidence="2" type="ORF">FPB0191_00975</name>
</gene>
<reference evidence="2 3" key="1">
    <citation type="journal article" date="2014" name="Appl. Environ. Microbiol.">
        <title>Gut symbionts from distinct hosts exhibit genotoxic activity via divergent colibactin biosynthetic pathways.</title>
        <authorList>
            <person name="Engel P."/>
            <person name="Vizcaino M.I."/>
            <person name="Crawford J.M."/>
        </authorList>
    </citation>
    <scope>NUCLEOTIDE SEQUENCE [LARGE SCALE GENOMIC DNA]</scope>
    <source>
        <strain evidence="2 3">PEB0191</strain>
    </source>
</reference>
<organism evidence="2 3">
    <name type="scientific">Frischella perrara</name>
    <dbReference type="NCBI Taxonomy" id="1267021"/>
    <lineage>
        <taxon>Bacteria</taxon>
        <taxon>Pseudomonadati</taxon>
        <taxon>Pseudomonadota</taxon>
        <taxon>Gammaproteobacteria</taxon>
        <taxon>Orbales</taxon>
        <taxon>Orbaceae</taxon>
        <taxon>Frischella</taxon>
    </lineage>
</organism>
<sequence length="121" mass="12851">MSLKKTLLAVAFASGAVLLLDGCSSNYQLTPAAQNVHFIDTKPADNCQFLGSVEGRRNTFFSGNKTHSELMKDAAADLLNKAAALGGNTIYQAQDSSMKYVSEIAPLDAVMSGDVYKCPAK</sequence>
<proteinExistence type="predicted"/>
<dbReference type="EMBL" id="CP009056">
    <property type="protein sequence ID" value="AJA44801.1"/>
    <property type="molecule type" value="Genomic_DNA"/>
</dbReference>